<keyword evidence="4" id="KW-0808">Transferase</keyword>
<dbReference type="Gene3D" id="2.60.40.10">
    <property type="entry name" value="Immunoglobulins"/>
    <property type="match status" value="2"/>
</dbReference>
<dbReference type="InterPro" id="IPR040671">
    <property type="entry name" value="Pullulanase_N2"/>
</dbReference>
<accession>A0AA36II68</accession>
<dbReference type="GO" id="GO:0005737">
    <property type="term" value="C:cytoplasm"/>
    <property type="evidence" value="ECO:0007669"/>
    <property type="project" value="TreeGrafter"/>
</dbReference>
<keyword evidence="8" id="KW-1185">Reference proteome</keyword>
<protein>
    <recommendedName>
        <fullName evidence="3">1,4-alpha-glucan branching enzyme</fullName>
        <ecNumber evidence="3">2.4.1.18</ecNumber>
    </recommendedName>
</protein>
<dbReference type="Gene3D" id="2.60.40.1130">
    <property type="entry name" value="Rab geranylgeranyltransferase alpha-subunit, insert domain"/>
    <property type="match status" value="1"/>
</dbReference>
<dbReference type="GO" id="GO:0003844">
    <property type="term" value="F:1,4-alpha-glucan branching enzyme activity"/>
    <property type="evidence" value="ECO:0007669"/>
    <property type="project" value="UniProtKB-EC"/>
</dbReference>
<evidence type="ECO:0000313" key="8">
    <source>
        <dbReference type="Proteomes" id="UP001178507"/>
    </source>
</evidence>
<dbReference type="EMBL" id="CAUJNA010001602">
    <property type="protein sequence ID" value="CAJ1387907.1"/>
    <property type="molecule type" value="Genomic_DNA"/>
</dbReference>
<dbReference type="NCBIfam" id="TIGR02103">
    <property type="entry name" value="pullul_strch"/>
    <property type="match status" value="1"/>
</dbReference>
<dbReference type="Pfam" id="PF11852">
    <property type="entry name" value="Pullul_strch_C"/>
    <property type="match status" value="1"/>
</dbReference>
<dbReference type="CDD" id="cd11321">
    <property type="entry name" value="AmyAc_bac_euk_BE"/>
    <property type="match status" value="1"/>
</dbReference>
<comment type="similarity">
    <text evidence="2">Belongs to the glycosyl hydrolase 13 family. GlgB subfamily.</text>
</comment>
<sequence length="1738" mass="192504">MAMAGQTLSVHVRLPKRLRHVPFGLHVYGAAALEQTSWDAPLEAAATDGFGLIFEVALAFAEKDGKMALGLILHNGDDKKSSVELTWAELARFAVKGVIYMGHGPCSEKCPAQVPEGDLHELGARGHWVSPSLLLWRTAADLPANARVTLHAKDVKETKDGLTSGEEFLLEPTLVEGEDAKVFQENPYLEGCGCLKVPPEAAARAAELCKQQLAVCVAAEEGVFDCSGVQVGALLDALFAYDGPLGCQVSDGVELRLWAPTALSVEVMLYDKPRKDAGTSHPMSLQGEGVWLLQGPKKWLGKYYTYKVQAYHPTTGRVEVMETPDPYCSACSADAGRSLICELPPMPQQPAMPPFRHRAKATIYELHVRDFSARDSSVDKAVRGKYLAFEKQGSHGDRHLRKLAAAGLSHVHLLPTFDFGSVPERAEDRKEPELPLKAGPDSEGQQLAVMELADQDAFNWGYDPVLYGVPEGSYATDPDGLARVLEHRRMVTALHGKGLRVIADVVFNHVFGGGPVGPHSILDKCVPGYYLRRSEDGRVENSTCMNNTATERYMMERHVVDMVLRWATEHRMDGFRFDLMGHLTLRCIQKCRAALDALSLEQHGIDGPRLLLYGEGWEFGEIAQGARGDTACQRLLAGTGIASFNDNLREALLGGNAFEDPRLQGFATGLGLRPGFEVAGDAEELLRISADNIRVCMAAGLTDYKLEQDCFGRRGLPACQLHGGRAAYVSAPEEVINFVCVHDNETLYDSTVWKMPVSNTSPEERVRANWLCTAFLAFGHGVPLFHAGDELLRSKSLDRDSYNSGDWFNQLDFTGQQSGFGIGLPCWNKNGTKWELMRPLLKDASLRPSCDQVAASTAKFCELLAVRKSTALLGLTEAVDIIEKVKFPPSEPGVIIMEVKNGPSAADGQAQICSKYARVVVVLSALSQELRVMPPASATEGMLRLHPLHASSSDELTRMAYADEETEELVVPAMTAVAFVEPLPGQEGHKAKKRKLAFAPSLRDRPIVGDGLGLLKVDEACVPFKAHFEYRWKVYTDLRQSIKETAGSLTDFATGYTRLGFTKDDTGAITYREWLPPAQSVSLVGDFNQWNEAATPMVRDAFGTWEVTLPAGAIAHRSKVKFCATKDDGSKVYRVPAWIKWSCPDLGKFGSTYDGYYWDPPGDGEDLRFPGFQAPRPPVPRTLRIYEAHVGMSSIEPKVNSYAEFAEEVLPRIKEAGYNCIQLMAIMEHSYYGSFGYHVTSPFAVSSRSGTPDEFKALVEQAHAMGMLVLIDLVHSHVSSNQDDGLNGMDFGQAECDNYFMSGERGYHRLWDSRLYCYKNYEVLRYLLSNLRWWLEEYNCDGFRFDGVTSMLYHHHGLYMSFTGNYEEYFGLQTDVDAVVYLMLASELVRSVLPDAVMIAEDVSGMPGLCRPVAEGGIGFDYRLAMSLPDMWISLLKDVKDEHWGMNQIVSAMCNRRRGQEKTIAYAESHDQSIVGDKTIAFWLMDAEMYTGMGDDGTPGTVVIERGMSLHRLIRAITIGLGGEGYLNFMGNEFGHPEWVDFPREGNSWCFAHCRRRFDLADSGLLRYRFLLKWDVALHALEEASGFASDEHLLVSSQHEEDKVLVFERGNLLFVANLHPCNDYAEYKVGVREHGRYKLCLDSDAFDFRGRGRTVHDWVYFSEPEGVPGGPGNFNDRCASITLQVVPSRSFTVYERLLEGAQKAGLDTPMAQAVRGALDKQEAAVEKRREMSDRVTGA</sequence>
<dbReference type="Gene3D" id="3.20.20.80">
    <property type="entry name" value="Glycosidases"/>
    <property type="match status" value="2"/>
</dbReference>
<dbReference type="Proteomes" id="UP001178507">
    <property type="component" value="Unassembled WGS sequence"/>
</dbReference>
<dbReference type="SMART" id="SM00642">
    <property type="entry name" value="Aamy"/>
    <property type="match status" value="1"/>
</dbReference>
<dbReference type="Pfam" id="PF02806">
    <property type="entry name" value="Alpha-amylase_C"/>
    <property type="match status" value="1"/>
</dbReference>
<evidence type="ECO:0000256" key="1">
    <source>
        <dbReference type="ARBA" id="ARBA00000826"/>
    </source>
</evidence>
<dbReference type="PANTHER" id="PTHR43651:SF2">
    <property type="entry name" value="1,4-ALPHA-GLUCAN-BRANCHING ENZYME, CHLOROPLASTIC_AMYLOPLASTIC"/>
    <property type="match status" value="1"/>
</dbReference>
<dbReference type="SUPFAM" id="SSF51011">
    <property type="entry name" value="Glycosyl hydrolase domain"/>
    <property type="match status" value="2"/>
</dbReference>
<evidence type="ECO:0000259" key="6">
    <source>
        <dbReference type="SMART" id="SM00642"/>
    </source>
</evidence>
<dbReference type="Pfam" id="PF02922">
    <property type="entry name" value="CBM_48"/>
    <property type="match status" value="2"/>
</dbReference>
<dbReference type="SUPFAM" id="SSF51445">
    <property type="entry name" value="(Trans)glycosidases"/>
    <property type="match status" value="2"/>
</dbReference>
<dbReference type="EC" id="2.4.1.18" evidence="3"/>
<organism evidence="7 8">
    <name type="scientific">Effrenium voratum</name>
    <dbReference type="NCBI Taxonomy" id="2562239"/>
    <lineage>
        <taxon>Eukaryota</taxon>
        <taxon>Sar</taxon>
        <taxon>Alveolata</taxon>
        <taxon>Dinophyceae</taxon>
        <taxon>Suessiales</taxon>
        <taxon>Symbiodiniaceae</taxon>
        <taxon>Effrenium</taxon>
    </lineage>
</organism>
<dbReference type="InterPro" id="IPR011839">
    <property type="entry name" value="Pullul_strch"/>
</dbReference>
<dbReference type="GO" id="GO:0005975">
    <property type="term" value="P:carbohydrate metabolic process"/>
    <property type="evidence" value="ECO:0007669"/>
    <property type="project" value="InterPro"/>
</dbReference>
<dbReference type="InterPro" id="IPR013780">
    <property type="entry name" value="Glyco_hydro_b"/>
</dbReference>
<feature type="domain" description="Glycosyl hydrolase family 13 catalytic" evidence="6">
    <location>
        <begin position="1150"/>
        <end position="1569"/>
    </location>
</feature>
<dbReference type="PANTHER" id="PTHR43651">
    <property type="entry name" value="1,4-ALPHA-GLUCAN-BRANCHING ENZYME"/>
    <property type="match status" value="1"/>
</dbReference>
<evidence type="ECO:0000256" key="4">
    <source>
        <dbReference type="ARBA" id="ARBA00022679"/>
    </source>
</evidence>
<name>A0AA36II68_9DINO</name>
<evidence type="ECO:0000256" key="3">
    <source>
        <dbReference type="ARBA" id="ARBA00012541"/>
    </source>
</evidence>
<evidence type="ECO:0000256" key="2">
    <source>
        <dbReference type="ARBA" id="ARBA00009000"/>
    </source>
</evidence>
<dbReference type="InterPro" id="IPR004193">
    <property type="entry name" value="Glyco_hydro_13_N"/>
</dbReference>
<dbReference type="InterPro" id="IPR017853">
    <property type="entry name" value="GH"/>
</dbReference>
<dbReference type="GO" id="GO:0051060">
    <property type="term" value="F:pullulanase activity"/>
    <property type="evidence" value="ECO:0007669"/>
    <property type="project" value="InterPro"/>
</dbReference>
<dbReference type="CDD" id="cd02860">
    <property type="entry name" value="E_set_Pullulanase"/>
    <property type="match status" value="1"/>
</dbReference>
<dbReference type="InterPro" id="IPR006048">
    <property type="entry name" value="A-amylase/branching_C"/>
</dbReference>
<comment type="catalytic activity">
    <reaction evidence="1">
        <text>Transfers a segment of a (1-&gt;4)-alpha-D-glucan chain to a primary hydroxy group in a similar glucan chain.</text>
        <dbReference type="EC" id="2.4.1.18"/>
    </reaction>
</comment>
<dbReference type="Pfam" id="PF17967">
    <property type="entry name" value="Pullulanase_N2"/>
    <property type="match status" value="1"/>
</dbReference>
<dbReference type="InterPro" id="IPR006047">
    <property type="entry name" value="GH13_cat_dom"/>
</dbReference>
<dbReference type="GO" id="GO:0043169">
    <property type="term" value="F:cation binding"/>
    <property type="evidence" value="ECO:0007669"/>
    <property type="project" value="InterPro"/>
</dbReference>
<dbReference type="InterPro" id="IPR014756">
    <property type="entry name" value="Ig_E-set"/>
</dbReference>
<comment type="pathway">
    <text evidence="5">Glycan biosynthesis.</text>
</comment>
<reference evidence="7" key="1">
    <citation type="submission" date="2023-08" db="EMBL/GenBank/DDBJ databases">
        <authorList>
            <person name="Chen Y."/>
            <person name="Shah S."/>
            <person name="Dougan E. K."/>
            <person name="Thang M."/>
            <person name="Chan C."/>
        </authorList>
    </citation>
    <scope>NUCLEOTIDE SEQUENCE</scope>
</reference>
<dbReference type="CDD" id="cd11341">
    <property type="entry name" value="AmyAc_Pullulanase_LD-like"/>
    <property type="match status" value="1"/>
</dbReference>
<dbReference type="InterPro" id="IPR013783">
    <property type="entry name" value="Ig-like_fold"/>
</dbReference>
<comment type="caution">
    <text evidence="7">The sequence shown here is derived from an EMBL/GenBank/DDBJ whole genome shotgun (WGS) entry which is preliminary data.</text>
</comment>
<dbReference type="FunFam" id="3.20.20.80:FF:000001">
    <property type="entry name" value="1,4-alpha-glucan branching enzyme"/>
    <property type="match status" value="1"/>
</dbReference>
<dbReference type="Pfam" id="PF00128">
    <property type="entry name" value="Alpha-amylase"/>
    <property type="match status" value="1"/>
</dbReference>
<dbReference type="SUPFAM" id="SSF81296">
    <property type="entry name" value="E set domains"/>
    <property type="match status" value="3"/>
</dbReference>
<dbReference type="Gene3D" id="2.60.40.1180">
    <property type="entry name" value="Golgi alpha-mannosidase II"/>
    <property type="match status" value="2"/>
</dbReference>
<dbReference type="CDD" id="cd02854">
    <property type="entry name" value="E_set_GBE_euk_N"/>
    <property type="match status" value="1"/>
</dbReference>
<gene>
    <name evidence="7" type="ORF">EVOR1521_LOCUS13883</name>
</gene>
<evidence type="ECO:0000313" key="7">
    <source>
        <dbReference type="EMBL" id="CAJ1387907.1"/>
    </source>
</evidence>
<evidence type="ECO:0000256" key="5">
    <source>
        <dbReference type="ARBA" id="ARBA00060592"/>
    </source>
</evidence>
<dbReference type="InterPro" id="IPR024561">
    <property type="entry name" value="Pullul_strch_C"/>
</dbReference>
<proteinExistence type="inferred from homology"/>